<evidence type="ECO:0000256" key="3">
    <source>
        <dbReference type="ARBA" id="ARBA00022475"/>
    </source>
</evidence>
<feature type="transmembrane region" description="Helical" evidence="7">
    <location>
        <begin position="242"/>
        <end position="267"/>
    </location>
</feature>
<reference evidence="8 9" key="1">
    <citation type="journal article" date="2016" name="Int. J. Syst. Evol. Microbiol.">
        <title>Descriptions of Anaerotaenia torta gen. nov., sp. nov. and Anaerocolumna cellulosilytica gen. nov., sp. nov. isolated from a methanogenic reactor of cattle waste.</title>
        <authorList>
            <person name="Uek A."/>
            <person name="Ohtaki Y."/>
            <person name="Kaku N."/>
            <person name="Ueki K."/>
        </authorList>
    </citation>
    <scope>NUCLEOTIDE SEQUENCE [LARGE SCALE GENOMIC DNA]</scope>
    <source>
        <strain evidence="8 9">SN021</strain>
    </source>
</reference>
<dbReference type="Proteomes" id="UP000515561">
    <property type="component" value="Chromosome"/>
</dbReference>
<dbReference type="Pfam" id="PF19300">
    <property type="entry name" value="BPD_transp_1_N"/>
    <property type="match status" value="1"/>
</dbReference>
<keyword evidence="2 7" id="KW-0813">Transport</keyword>
<gene>
    <name evidence="8" type="primary">appB</name>
    <name evidence="8" type="ORF">acsn021_18490</name>
</gene>
<comment type="similarity">
    <text evidence="7">Belongs to the binding-protein-dependent transport system permease family.</text>
</comment>
<dbReference type="PANTHER" id="PTHR43163:SF6">
    <property type="entry name" value="DIPEPTIDE TRANSPORT SYSTEM PERMEASE PROTEIN DPPB-RELATED"/>
    <property type="match status" value="1"/>
</dbReference>
<keyword evidence="4 7" id="KW-0812">Transmembrane</keyword>
<evidence type="ECO:0000256" key="6">
    <source>
        <dbReference type="ARBA" id="ARBA00023136"/>
    </source>
</evidence>
<keyword evidence="3" id="KW-1003">Cell membrane</keyword>
<evidence type="ECO:0000256" key="5">
    <source>
        <dbReference type="ARBA" id="ARBA00022989"/>
    </source>
</evidence>
<evidence type="ECO:0000256" key="4">
    <source>
        <dbReference type="ARBA" id="ARBA00022692"/>
    </source>
</evidence>
<dbReference type="Gene3D" id="1.10.3720.10">
    <property type="entry name" value="MetI-like"/>
    <property type="match status" value="1"/>
</dbReference>
<dbReference type="Pfam" id="PF00528">
    <property type="entry name" value="BPD_transp_1"/>
    <property type="match status" value="1"/>
</dbReference>
<comment type="subcellular location">
    <subcellularLocation>
        <location evidence="1 7">Cell membrane</location>
        <topology evidence="1 7">Multi-pass membrane protein</topology>
    </subcellularLocation>
</comment>
<dbReference type="AlphaFoldDB" id="A0A6S6R4F4"/>
<feature type="transmembrane region" description="Helical" evidence="7">
    <location>
        <begin position="183"/>
        <end position="203"/>
    </location>
</feature>
<sequence length="320" mass="35277">MKQYIIKRLLVLIPVFIGISIIIFALIHSAPGDPYAYMVESGLPIEEKEIQLQKIGYYDSLPIKYIKWVGNVFQGNLGYSIRYAEPVATVIGRRIGNTALLSITSLVVSSILSIFLGIIAAVKKKTVTDYIISVLSLIGISLPTFFLALGLIKILSIDLNVLPVSGIETTGANYTGWKRAVDIFKHMFLPFLVITCTQTASMVRYTRSAMLEVLGQDYIRTARAKGLAGRVVINLHAFRNTLIPITTLIAMSLGNLLSGTVLIETVFVWPGMGNLLYQAVSNRDYPLIVSGTLFLSICTLLANLLADILYGIIDPRIRYN</sequence>
<dbReference type="CDD" id="cd06261">
    <property type="entry name" value="TM_PBP2"/>
    <property type="match status" value="1"/>
</dbReference>
<dbReference type="GO" id="GO:0005886">
    <property type="term" value="C:plasma membrane"/>
    <property type="evidence" value="ECO:0007669"/>
    <property type="project" value="UniProtKB-SubCell"/>
</dbReference>
<dbReference type="InterPro" id="IPR045621">
    <property type="entry name" value="BPD_transp_1_N"/>
</dbReference>
<evidence type="ECO:0000256" key="1">
    <source>
        <dbReference type="ARBA" id="ARBA00004651"/>
    </source>
</evidence>
<dbReference type="RefSeq" id="WP_184091167.1">
    <property type="nucleotide sequence ID" value="NZ_AP023367.1"/>
</dbReference>
<dbReference type="PROSITE" id="PS50928">
    <property type="entry name" value="ABC_TM1"/>
    <property type="match status" value="1"/>
</dbReference>
<feature type="transmembrane region" description="Helical" evidence="7">
    <location>
        <begin position="134"/>
        <end position="155"/>
    </location>
</feature>
<name>A0A6S6R4F4_9FIRM</name>
<dbReference type="GO" id="GO:0055085">
    <property type="term" value="P:transmembrane transport"/>
    <property type="evidence" value="ECO:0007669"/>
    <property type="project" value="InterPro"/>
</dbReference>
<dbReference type="InterPro" id="IPR000515">
    <property type="entry name" value="MetI-like"/>
</dbReference>
<evidence type="ECO:0000256" key="7">
    <source>
        <dbReference type="RuleBase" id="RU363032"/>
    </source>
</evidence>
<feature type="transmembrane region" description="Helical" evidence="7">
    <location>
        <begin position="9"/>
        <end position="30"/>
    </location>
</feature>
<dbReference type="KEGG" id="acel:acsn021_18490"/>
<keyword evidence="9" id="KW-1185">Reference proteome</keyword>
<keyword evidence="5 7" id="KW-1133">Transmembrane helix</keyword>
<evidence type="ECO:0000313" key="9">
    <source>
        <dbReference type="Proteomes" id="UP000515561"/>
    </source>
</evidence>
<protein>
    <submittedName>
        <fullName evidence="8">Peptide ABC transporter permease</fullName>
    </submittedName>
</protein>
<feature type="transmembrane region" description="Helical" evidence="7">
    <location>
        <begin position="287"/>
        <end position="313"/>
    </location>
</feature>
<feature type="transmembrane region" description="Helical" evidence="7">
    <location>
        <begin position="99"/>
        <end position="122"/>
    </location>
</feature>
<dbReference type="SUPFAM" id="SSF161098">
    <property type="entry name" value="MetI-like"/>
    <property type="match status" value="1"/>
</dbReference>
<evidence type="ECO:0000256" key="2">
    <source>
        <dbReference type="ARBA" id="ARBA00022448"/>
    </source>
</evidence>
<dbReference type="InterPro" id="IPR035906">
    <property type="entry name" value="MetI-like_sf"/>
</dbReference>
<organism evidence="8 9">
    <name type="scientific">Anaerocolumna cellulosilytica</name>
    <dbReference type="NCBI Taxonomy" id="433286"/>
    <lineage>
        <taxon>Bacteria</taxon>
        <taxon>Bacillati</taxon>
        <taxon>Bacillota</taxon>
        <taxon>Clostridia</taxon>
        <taxon>Lachnospirales</taxon>
        <taxon>Lachnospiraceae</taxon>
        <taxon>Anaerocolumna</taxon>
    </lineage>
</organism>
<dbReference type="PANTHER" id="PTHR43163">
    <property type="entry name" value="DIPEPTIDE TRANSPORT SYSTEM PERMEASE PROTEIN DPPB-RELATED"/>
    <property type="match status" value="1"/>
</dbReference>
<evidence type="ECO:0000313" key="8">
    <source>
        <dbReference type="EMBL" id="BCJ94280.1"/>
    </source>
</evidence>
<keyword evidence="6 7" id="KW-0472">Membrane</keyword>
<accession>A0A6S6R4F4</accession>
<proteinExistence type="inferred from homology"/>
<dbReference type="EMBL" id="AP023367">
    <property type="protein sequence ID" value="BCJ94280.1"/>
    <property type="molecule type" value="Genomic_DNA"/>
</dbReference>